<sequence>MKSASVKSWYLVHKWTSLISTLFLLMLCVTGLPLIFHEEIDHALGYSAEAPAMPEPAPRASLDDIVASAKARRPGDAVQFVFKDAEDPRLWLVRLGEKANSEDASAFYTYDGRTGTYLNEYPVNKGVTNFLLRLHVDMFAGLPGTLFLGLMGLLLVVSLVSGTVLYGPYMQKVQFGTVRRDRSPRLKWLDLHNLLGIATLVWFLVVGFTGVVNTLAVPVFGQWQATELAEMTAPYRSKPPLTEMGSVQKALDAAHAAVPGTELGFMAFPGSDFASPHHFAIFMKGTTPWTSKLLKPVLVDAQTLQVTDTRDLPWYVSTLLISQPLHFGDYGGLPLKVIWGLLDLLSIVVLGSGVYLWVRKRNLSFEAWLRTMQGEKEMAA</sequence>
<dbReference type="RefSeq" id="WP_394844687.1">
    <property type="nucleotide sequence ID" value="NZ_CP089982.1"/>
</dbReference>
<accession>A0ABZ2K7L2</accession>
<keyword evidence="1" id="KW-1133">Transmembrane helix</keyword>
<dbReference type="PANTHER" id="PTHR34219">
    <property type="entry name" value="IRON-REGULATED INNER MEMBRANE PROTEIN-RELATED"/>
    <property type="match status" value="1"/>
</dbReference>
<keyword evidence="1" id="KW-0472">Membrane</keyword>
<feature type="transmembrane region" description="Helical" evidence="1">
    <location>
        <begin position="337"/>
        <end position="358"/>
    </location>
</feature>
<dbReference type="Proteomes" id="UP001379533">
    <property type="component" value="Chromosome"/>
</dbReference>
<evidence type="ECO:0000313" key="2">
    <source>
        <dbReference type="EMBL" id="WXA94084.1"/>
    </source>
</evidence>
<protein>
    <submittedName>
        <fullName evidence="2">PepSY domain-containing protein</fullName>
    </submittedName>
</protein>
<keyword evidence="1" id="KW-0812">Transmembrane</keyword>
<dbReference type="Pfam" id="PF03929">
    <property type="entry name" value="PepSY_TM"/>
    <property type="match status" value="1"/>
</dbReference>
<evidence type="ECO:0000256" key="1">
    <source>
        <dbReference type="SAM" id="Phobius"/>
    </source>
</evidence>
<name>A0ABZ2K7L2_9BACT</name>
<feature type="transmembrane region" description="Helical" evidence="1">
    <location>
        <begin position="191"/>
        <end position="212"/>
    </location>
</feature>
<dbReference type="EMBL" id="CP089982">
    <property type="protein sequence ID" value="WXA94084.1"/>
    <property type="molecule type" value="Genomic_DNA"/>
</dbReference>
<feature type="transmembrane region" description="Helical" evidence="1">
    <location>
        <begin position="146"/>
        <end position="170"/>
    </location>
</feature>
<organism evidence="2 3">
    <name type="scientific">Pendulispora brunnea</name>
    <dbReference type="NCBI Taxonomy" id="2905690"/>
    <lineage>
        <taxon>Bacteria</taxon>
        <taxon>Pseudomonadati</taxon>
        <taxon>Myxococcota</taxon>
        <taxon>Myxococcia</taxon>
        <taxon>Myxococcales</taxon>
        <taxon>Sorangiineae</taxon>
        <taxon>Pendulisporaceae</taxon>
        <taxon>Pendulispora</taxon>
    </lineage>
</organism>
<evidence type="ECO:0000313" key="3">
    <source>
        <dbReference type="Proteomes" id="UP001379533"/>
    </source>
</evidence>
<keyword evidence="3" id="KW-1185">Reference proteome</keyword>
<feature type="transmembrane region" description="Helical" evidence="1">
    <location>
        <begin position="12"/>
        <end position="36"/>
    </location>
</feature>
<proteinExistence type="predicted"/>
<reference evidence="2 3" key="1">
    <citation type="submission" date="2021-12" db="EMBL/GenBank/DDBJ databases">
        <title>Discovery of the Pendulisporaceae a myxobacterial family with distinct sporulation behavior and unique specialized metabolism.</title>
        <authorList>
            <person name="Garcia R."/>
            <person name="Popoff A."/>
            <person name="Bader C.D."/>
            <person name="Loehr J."/>
            <person name="Walesch S."/>
            <person name="Walt C."/>
            <person name="Boldt J."/>
            <person name="Bunk B."/>
            <person name="Haeckl F.J.F.P.J."/>
            <person name="Gunesch A.P."/>
            <person name="Birkelbach J."/>
            <person name="Nuebel U."/>
            <person name="Pietschmann T."/>
            <person name="Bach T."/>
            <person name="Mueller R."/>
        </authorList>
    </citation>
    <scope>NUCLEOTIDE SEQUENCE [LARGE SCALE GENOMIC DNA]</scope>
    <source>
        <strain evidence="2 3">MSr12523</strain>
    </source>
</reference>
<gene>
    <name evidence="2" type="ORF">LZC95_47500</name>
</gene>
<dbReference type="PANTHER" id="PTHR34219:SF3">
    <property type="entry name" value="BLL7967 PROTEIN"/>
    <property type="match status" value="1"/>
</dbReference>
<dbReference type="InterPro" id="IPR005625">
    <property type="entry name" value="PepSY-ass_TM"/>
</dbReference>